<sequence length="40" mass="4144">MTKFGPPGTPAEDTEARDRTGPGPALPGRPAGERTAARRP</sequence>
<feature type="compositionally biased region" description="Low complexity" evidence="1">
    <location>
        <begin position="21"/>
        <end position="30"/>
    </location>
</feature>
<keyword evidence="3" id="KW-1185">Reference proteome</keyword>
<evidence type="ECO:0000256" key="1">
    <source>
        <dbReference type="SAM" id="MobiDB-lite"/>
    </source>
</evidence>
<organism evidence="2 3">
    <name type="scientific">Streptomyces griseoviridis</name>
    <dbReference type="NCBI Taxonomy" id="45398"/>
    <lineage>
        <taxon>Bacteria</taxon>
        <taxon>Bacillati</taxon>
        <taxon>Actinomycetota</taxon>
        <taxon>Actinomycetes</taxon>
        <taxon>Kitasatosporales</taxon>
        <taxon>Streptomycetaceae</taxon>
        <taxon>Streptomyces</taxon>
    </lineage>
</organism>
<dbReference type="Proteomes" id="UP001231675">
    <property type="component" value="Unassembled WGS sequence"/>
</dbReference>
<dbReference type="RefSeq" id="WP_264201210.1">
    <property type="nucleotide sequence ID" value="NZ_BMSL01000011.1"/>
</dbReference>
<accession>A0ABT9LRJ2</accession>
<feature type="compositionally biased region" description="Basic and acidic residues" evidence="1">
    <location>
        <begin position="31"/>
        <end position="40"/>
    </location>
</feature>
<name>A0ABT9LRJ2_STRGD</name>
<proteinExistence type="predicted"/>
<comment type="caution">
    <text evidence="2">The sequence shown here is derived from an EMBL/GenBank/DDBJ whole genome shotgun (WGS) entry which is preliminary data.</text>
</comment>
<evidence type="ECO:0000313" key="2">
    <source>
        <dbReference type="EMBL" id="MDP9686156.1"/>
    </source>
</evidence>
<dbReference type="GeneID" id="91555642"/>
<evidence type="ECO:0000313" key="3">
    <source>
        <dbReference type="Proteomes" id="UP001231675"/>
    </source>
</evidence>
<reference evidence="2 3" key="1">
    <citation type="submission" date="2023-07" db="EMBL/GenBank/DDBJ databases">
        <title>Sequencing the genomes of 1000 actinobacteria strains.</title>
        <authorList>
            <person name="Klenk H.-P."/>
        </authorList>
    </citation>
    <scope>NUCLEOTIDE SEQUENCE [LARGE SCALE GENOMIC DNA]</scope>
    <source>
        <strain evidence="2 3">DSM 40229</strain>
    </source>
</reference>
<gene>
    <name evidence="2" type="ORF">J2S47_006658</name>
</gene>
<dbReference type="EMBL" id="JAURUD010000001">
    <property type="protein sequence ID" value="MDP9686156.1"/>
    <property type="molecule type" value="Genomic_DNA"/>
</dbReference>
<protein>
    <submittedName>
        <fullName evidence="2">Uncharacterized protein</fullName>
    </submittedName>
</protein>
<feature type="region of interest" description="Disordered" evidence="1">
    <location>
        <begin position="1"/>
        <end position="40"/>
    </location>
</feature>